<dbReference type="AlphaFoldDB" id="A0A1I6JFY4"/>
<evidence type="ECO:0000313" key="4">
    <source>
        <dbReference type="Proteomes" id="UP000198824"/>
    </source>
</evidence>
<feature type="signal peptide" evidence="2">
    <location>
        <begin position="1"/>
        <end position="21"/>
    </location>
</feature>
<dbReference type="Proteomes" id="UP000198824">
    <property type="component" value="Unassembled WGS sequence"/>
</dbReference>
<evidence type="ECO:0000256" key="2">
    <source>
        <dbReference type="SAM" id="SignalP"/>
    </source>
</evidence>
<proteinExistence type="predicted"/>
<dbReference type="EMBL" id="FOZG01000001">
    <property type="protein sequence ID" value="SFR77885.1"/>
    <property type="molecule type" value="Genomic_DNA"/>
</dbReference>
<accession>A0A1I6JFY4</accession>
<keyword evidence="2" id="KW-0732">Signal</keyword>
<sequence>MRHVKALLIAGAALAPTFAAAVPIRSTPSLPIPAPAAGDMRATLRSALERAQAGDCAGALGLLDPLVAGLQPGPDRTGVQLLRLPCLAAAGRASDAQAAQTELAAAVPDNALVRSYGVMLAAVGGRFAEAAQKLEAIATEQPKALELVSGASWGGIAQKLTEARETRLRGRVSVALARAAWEPADRPDMKDGVAQDAIRTLLADKQASEAELLLARIDTPELLAEMATERAYAPLWPAIEARMGAAQGQVVDRFAAARLDAFARADDPRARRDAVRAFVLLGRLDDAIELAVPVKVDTGMDDDDIATVRYQAQAMAAKGQRPAAIARLEAFAALDLAQMPRAASGLIQLAEMLDEADRPADALRVAQAAMTGGKAALSPWGMAWLRRTEVCALSALKRPEAAAKADALAASAKENEAAAVEGLLCAGRMDDAARIAVATLSSSEGAARIVDQFQPSGSLWAAAPSRLRSLWVPLLARADVKAAFDKTGRILPKAYWPAPTPRPIPRAGGQSRAPTA</sequence>
<gene>
    <name evidence="3" type="ORF">SAMN05192580_0224</name>
</gene>
<evidence type="ECO:0000313" key="3">
    <source>
        <dbReference type="EMBL" id="SFR77885.1"/>
    </source>
</evidence>
<dbReference type="OrthoDB" id="7523244at2"/>
<feature type="chain" id="PRO_5011762730" description="Tetratricopeptide repeat-containing protein" evidence="2">
    <location>
        <begin position="22"/>
        <end position="516"/>
    </location>
</feature>
<organism evidence="3 4">
    <name type="scientific">Sphingomonas jatrophae</name>
    <dbReference type="NCBI Taxonomy" id="1166337"/>
    <lineage>
        <taxon>Bacteria</taxon>
        <taxon>Pseudomonadati</taxon>
        <taxon>Pseudomonadota</taxon>
        <taxon>Alphaproteobacteria</taxon>
        <taxon>Sphingomonadales</taxon>
        <taxon>Sphingomonadaceae</taxon>
        <taxon>Sphingomonas</taxon>
    </lineage>
</organism>
<dbReference type="RefSeq" id="WP_093309509.1">
    <property type="nucleotide sequence ID" value="NZ_FOZG01000001.1"/>
</dbReference>
<dbReference type="STRING" id="1166337.SAMN05192580_0224"/>
<protein>
    <recommendedName>
        <fullName evidence="5">Tetratricopeptide repeat-containing protein</fullName>
    </recommendedName>
</protein>
<reference evidence="3 4" key="1">
    <citation type="submission" date="2016-10" db="EMBL/GenBank/DDBJ databases">
        <authorList>
            <person name="de Groot N.N."/>
        </authorList>
    </citation>
    <scope>NUCLEOTIDE SEQUENCE [LARGE SCALE GENOMIC DNA]</scope>
    <source>
        <strain evidence="3 4">S5-249</strain>
    </source>
</reference>
<evidence type="ECO:0000256" key="1">
    <source>
        <dbReference type="SAM" id="MobiDB-lite"/>
    </source>
</evidence>
<name>A0A1I6JFY4_9SPHN</name>
<feature type="region of interest" description="Disordered" evidence="1">
    <location>
        <begin position="495"/>
        <end position="516"/>
    </location>
</feature>
<keyword evidence="4" id="KW-1185">Reference proteome</keyword>
<evidence type="ECO:0008006" key="5">
    <source>
        <dbReference type="Google" id="ProtNLM"/>
    </source>
</evidence>